<dbReference type="FunCoup" id="D3BSQ5">
    <property type="interactions" value="24"/>
</dbReference>
<comment type="caution">
    <text evidence="7">The sequence shown here is derived from an EMBL/GenBank/DDBJ whole genome shotgun (WGS) entry which is preliminary data.</text>
</comment>
<dbReference type="AlphaFoldDB" id="D3BSQ5"/>
<dbReference type="OMA" id="AWHTRRD"/>
<evidence type="ECO:0000256" key="3">
    <source>
        <dbReference type="ARBA" id="ARBA00022729"/>
    </source>
</evidence>
<dbReference type="STRING" id="670386.D3BSQ5"/>
<proteinExistence type="inferred from homology"/>
<feature type="chain" id="PRO_5003041549" description="palmitoyl-protein hydrolase" evidence="6">
    <location>
        <begin position="20"/>
        <end position="291"/>
    </location>
</feature>
<keyword evidence="4" id="KW-0378">Hydrolase</keyword>
<dbReference type="EC" id="3.1.2.22" evidence="2"/>
<comment type="similarity">
    <text evidence="1">Belongs to the palmitoyl-protein thioesterase family.</text>
</comment>
<keyword evidence="3 6" id="KW-0732">Signal</keyword>
<dbReference type="Gene3D" id="3.40.50.1820">
    <property type="entry name" value="alpha/beta hydrolase"/>
    <property type="match status" value="1"/>
</dbReference>
<evidence type="ECO:0000313" key="8">
    <source>
        <dbReference type="Proteomes" id="UP000001396"/>
    </source>
</evidence>
<dbReference type="EMBL" id="ADBJ01000054">
    <property type="protein sequence ID" value="EFA75520.1"/>
    <property type="molecule type" value="Genomic_DNA"/>
</dbReference>
<dbReference type="GO" id="GO:0005764">
    <property type="term" value="C:lysosome"/>
    <property type="evidence" value="ECO:0007669"/>
    <property type="project" value="TreeGrafter"/>
</dbReference>
<dbReference type="Proteomes" id="UP000001396">
    <property type="component" value="Unassembled WGS sequence"/>
</dbReference>
<dbReference type="PANTHER" id="PTHR11247">
    <property type="entry name" value="PALMITOYL-PROTEIN THIOESTERASE/DOLICHYLDIPHOSPHATASE 1"/>
    <property type="match status" value="1"/>
</dbReference>
<dbReference type="GO" id="GO:0008474">
    <property type="term" value="F:palmitoyl-(protein) hydrolase activity"/>
    <property type="evidence" value="ECO:0007669"/>
    <property type="project" value="UniProtKB-EC"/>
</dbReference>
<dbReference type="FunFam" id="3.40.50.1820:FF:000107">
    <property type="entry name" value="Palmitoyl-protein thioesterase 1"/>
    <property type="match status" value="1"/>
</dbReference>
<reference evidence="7 8" key="1">
    <citation type="journal article" date="2011" name="Genome Res.">
        <title>Phylogeny-wide analysis of social amoeba genomes highlights ancient origins for complex intercellular communication.</title>
        <authorList>
            <person name="Heidel A.J."/>
            <person name="Lawal H.M."/>
            <person name="Felder M."/>
            <person name="Schilde C."/>
            <person name="Helps N.R."/>
            <person name="Tunggal B."/>
            <person name="Rivero F."/>
            <person name="John U."/>
            <person name="Schleicher M."/>
            <person name="Eichinger L."/>
            <person name="Platzer M."/>
            <person name="Noegel A.A."/>
            <person name="Schaap P."/>
            <person name="Gloeckner G."/>
        </authorList>
    </citation>
    <scope>NUCLEOTIDE SEQUENCE [LARGE SCALE GENOMIC DNA]</scope>
    <source>
        <strain evidence="8">ATCC 26659 / Pp 5 / PN500</strain>
    </source>
</reference>
<name>D3BSQ5_HETP5</name>
<accession>D3BSQ5</accession>
<sequence>MMISKYIAMLALLVAVVSAQNYRPVVLMHGVSSSAKAMAPVKEWIEAACPGIYVVNMEIGNGFMSSIFMTVEEMVESYAQQVQADPKLANGFNAVGFSQGTLVTRGYIQRHNNPPVFNYISWNGPQRGQFGTPFVNIKWVDHILGTVPYDNWAQETFSPAQYWRDPYKLDLYLEKSLFLADLNNERPVKNPKYNQNIESLNAMVLSYSENDKTIVPKESGWFAFYANNTQSTVVPLRESEFYLQDFIGIRALDESNRLHFFTTDCKHSDHPTASCKPYFDQYTLPWLNATL</sequence>
<keyword evidence="8" id="KW-1185">Reference proteome</keyword>
<evidence type="ECO:0000256" key="1">
    <source>
        <dbReference type="ARBA" id="ARBA00010758"/>
    </source>
</evidence>
<dbReference type="InParanoid" id="D3BSQ5"/>
<evidence type="ECO:0000313" key="7">
    <source>
        <dbReference type="EMBL" id="EFA75520.1"/>
    </source>
</evidence>
<dbReference type="SUPFAM" id="SSF53474">
    <property type="entry name" value="alpha/beta-Hydrolases"/>
    <property type="match status" value="1"/>
</dbReference>
<protein>
    <recommendedName>
        <fullName evidence="2">palmitoyl-protein hydrolase</fullName>
        <ecNumber evidence="2">3.1.2.22</ecNumber>
    </recommendedName>
</protein>
<dbReference type="Pfam" id="PF02089">
    <property type="entry name" value="Palm_thioest"/>
    <property type="match status" value="1"/>
</dbReference>
<dbReference type="PANTHER" id="PTHR11247:SF67">
    <property type="entry name" value="PALMITOYL-PROTEIN THIOESTERASE 3"/>
    <property type="match status" value="1"/>
</dbReference>
<organism evidence="7 8">
    <name type="scientific">Heterostelium pallidum (strain ATCC 26659 / Pp 5 / PN500)</name>
    <name type="common">Cellular slime mold</name>
    <name type="synonym">Polysphondylium pallidum</name>
    <dbReference type="NCBI Taxonomy" id="670386"/>
    <lineage>
        <taxon>Eukaryota</taxon>
        <taxon>Amoebozoa</taxon>
        <taxon>Evosea</taxon>
        <taxon>Eumycetozoa</taxon>
        <taxon>Dictyostelia</taxon>
        <taxon>Acytosteliales</taxon>
        <taxon>Acytosteliaceae</taxon>
        <taxon>Heterostelium</taxon>
    </lineage>
</organism>
<evidence type="ECO:0000256" key="6">
    <source>
        <dbReference type="SAM" id="SignalP"/>
    </source>
</evidence>
<dbReference type="GeneID" id="31366493"/>
<dbReference type="InterPro" id="IPR029058">
    <property type="entry name" value="AB_hydrolase_fold"/>
</dbReference>
<evidence type="ECO:0000256" key="2">
    <source>
        <dbReference type="ARBA" id="ARBA00012423"/>
    </source>
</evidence>
<evidence type="ECO:0000256" key="5">
    <source>
        <dbReference type="ARBA" id="ARBA00023180"/>
    </source>
</evidence>
<evidence type="ECO:0000256" key="4">
    <source>
        <dbReference type="ARBA" id="ARBA00022801"/>
    </source>
</evidence>
<gene>
    <name evidence="7" type="primary">ppt3</name>
    <name evidence="7" type="ORF">PPL_11024</name>
</gene>
<dbReference type="RefSeq" id="XP_020427654.1">
    <property type="nucleotide sequence ID" value="XM_020581784.1"/>
</dbReference>
<feature type="signal peptide" evidence="6">
    <location>
        <begin position="1"/>
        <end position="19"/>
    </location>
</feature>
<keyword evidence="5" id="KW-0325">Glycoprotein</keyword>